<dbReference type="PANTHER" id="PTHR45667">
    <property type="entry name" value="S-ADENOSYLMETHIONINE MITOCHONDRIAL CARRIER PROTEIN"/>
    <property type="match status" value="1"/>
</dbReference>
<keyword evidence="4 8" id="KW-0812">Transmembrane</keyword>
<evidence type="ECO:0000256" key="8">
    <source>
        <dbReference type="PROSITE-ProRule" id="PRU00282"/>
    </source>
</evidence>
<feature type="signal peptide" evidence="10">
    <location>
        <begin position="1"/>
        <end position="18"/>
    </location>
</feature>
<gene>
    <name evidence="11" type="ORF">SEMRO_342_G121770.1</name>
</gene>
<keyword evidence="3 9" id="KW-0813">Transport</keyword>
<dbReference type="InterPro" id="IPR023395">
    <property type="entry name" value="MCP_dom_sf"/>
</dbReference>
<evidence type="ECO:0000256" key="7">
    <source>
        <dbReference type="ARBA" id="ARBA00023136"/>
    </source>
</evidence>
<dbReference type="InterPro" id="IPR018108">
    <property type="entry name" value="MCP_transmembrane"/>
</dbReference>
<keyword evidence="12" id="KW-1185">Reference proteome</keyword>
<evidence type="ECO:0000256" key="10">
    <source>
        <dbReference type="SAM" id="SignalP"/>
    </source>
</evidence>
<evidence type="ECO:0000256" key="4">
    <source>
        <dbReference type="ARBA" id="ARBA00022692"/>
    </source>
</evidence>
<reference evidence="11" key="1">
    <citation type="submission" date="2020-06" db="EMBL/GenBank/DDBJ databases">
        <authorList>
            <consortium name="Plant Systems Biology data submission"/>
        </authorList>
    </citation>
    <scope>NUCLEOTIDE SEQUENCE</scope>
    <source>
        <strain evidence="11">D6</strain>
    </source>
</reference>
<feature type="chain" id="PRO_5040130790" evidence="10">
    <location>
        <begin position="19"/>
        <end position="519"/>
    </location>
</feature>
<dbReference type="Gene3D" id="1.50.40.10">
    <property type="entry name" value="Mitochondrial carrier domain"/>
    <property type="match status" value="2"/>
</dbReference>
<accession>A0A9N8HD26</accession>
<sequence length="519" mass="56053">MSLSLAVLLLLTPLTANADFGPSSAATTQPIPGLTRPQIQGKDIGGKKLKQLIGSTIDETRLEQFGAQLDDVIEALKQRKATASDDYFYTSMDEEELLNAEQLQAQIVSREKLLDKLEAQPYWFNYLAAFIGSVASTLVMHPVDTIKTRLQIANNGGADKDDEDDDEEWEVMASNTPNNNGYPHAKDGLVPLVSSASSATLVERVTERSSSSTSSITYNMSDLQPEEQVALLDAAPVAVLTKEEELEHDNVVEPQLHLDSSDAALVRDAVTKQAVKDDDDFFTLFASLYVGLTGNLLKEGPPSALYLGVYESVKYSLLPRTSPELLLLVYLVAGAAGETVGSVVRAPAEAVKSLVQSESADSAMAAVEQIMGSSEGRANVVRAWSASIWRDVPFGAIQLAIFELVKAYILNNPNIDFDSSTLSSEAIIGAFAGGCGAFLTNPADVITTRIITQSTDEEDEDNKPLGFSEMGRLIYEEGGVGAFFTGWQARVGYWAPAISIFLTCYCSVRQAGVRYELFG</sequence>
<dbReference type="AlphaFoldDB" id="A0A9N8HD26"/>
<keyword evidence="7 8" id="KW-0472">Membrane</keyword>
<dbReference type="PROSITE" id="PS50920">
    <property type="entry name" value="SOLCAR"/>
    <property type="match status" value="2"/>
</dbReference>
<dbReference type="Pfam" id="PF00153">
    <property type="entry name" value="Mito_carr"/>
    <property type="match status" value="3"/>
</dbReference>
<comment type="subcellular location">
    <subcellularLocation>
        <location evidence="1">Membrane</location>
        <topology evidence="1">Multi-pass membrane protein</topology>
    </subcellularLocation>
</comment>
<proteinExistence type="inferred from homology"/>
<dbReference type="SUPFAM" id="SSF103506">
    <property type="entry name" value="Mitochondrial carrier"/>
    <property type="match status" value="1"/>
</dbReference>
<evidence type="ECO:0000313" key="12">
    <source>
        <dbReference type="Proteomes" id="UP001153069"/>
    </source>
</evidence>
<feature type="repeat" description="Solcar" evidence="8">
    <location>
        <begin position="420"/>
        <end position="511"/>
    </location>
</feature>
<dbReference type="OrthoDB" id="448427at2759"/>
<dbReference type="Proteomes" id="UP001153069">
    <property type="component" value="Unassembled WGS sequence"/>
</dbReference>
<keyword evidence="10" id="KW-0732">Signal</keyword>
<evidence type="ECO:0000313" key="11">
    <source>
        <dbReference type="EMBL" id="CAB9508317.1"/>
    </source>
</evidence>
<name>A0A9N8HD26_9STRA</name>
<protein>
    <submittedName>
        <fullName evidence="11">Mitochondrial carrier protein PET8</fullName>
    </submittedName>
</protein>
<evidence type="ECO:0000256" key="5">
    <source>
        <dbReference type="ARBA" id="ARBA00022737"/>
    </source>
</evidence>
<feature type="repeat" description="Solcar" evidence="8">
    <location>
        <begin position="325"/>
        <end position="408"/>
    </location>
</feature>
<evidence type="ECO:0000256" key="3">
    <source>
        <dbReference type="ARBA" id="ARBA00022448"/>
    </source>
</evidence>
<evidence type="ECO:0000256" key="6">
    <source>
        <dbReference type="ARBA" id="ARBA00022989"/>
    </source>
</evidence>
<comment type="caution">
    <text evidence="11">The sequence shown here is derived from an EMBL/GenBank/DDBJ whole genome shotgun (WGS) entry which is preliminary data.</text>
</comment>
<evidence type="ECO:0000256" key="1">
    <source>
        <dbReference type="ARBA" id="ARBA00004141"/>
    </source>
</evidence>
<keyword evidence="5" id="KW-0677">Repeat</keyword>
<dbReference type="GO" id="GO:0016020">
    <property type="term" value="C:membrane"/>
    <property type="evidence" value="ECO:0007669"/>
    <property type="project" value="UniProtKB-SubCell"/>
</dbReference>
<evidence type="ECO:0000256" key="2">
    <source>
        <dbReference type="ARBA" id="ARBA00006375"/>
    </source>
</evidence>
<dbReference type="EMBL" id="CAICTM010000341">
    <property type="protein sequence ID" value="CAB9508317.1"/>
    <property type="molecule type" value="Genomic_DNA"/>
</dbReference>
<organism evidence="11 12">
    <name type="scientific">Seminavis robusta</name>
    <dbReference type="NCBI Taxonomy" id="568900"/>
    <lineage>
        <taxon>Eukaryota</taxon>
        <taxon>Sar</taxon>
        <taxon>Stramenopiles</taxon>
        <taxon>Ochrophyta</taxon>
        <taxon>Bacillariophyta</taxon>
        <taxon>Bacillariophyceae</taxon>
        <taxon>Bacillariophycidae</taxon>
        <taxon>Naviculales</taxon>
        <taxon>Naviculaceae</taxon>
        <taxon>Seminavis</taxon>
    </lineage>
</organism>
<comment type="similarity">
    <text evidence="2 9">Belongs to the mitochondrial carrier (TC 2.A.29) family.</text>
</comment>
<evidence type="ECO:0000256" key="9">
    <source>
        <dbReference type="RuleBase" id="RU000488"/>
    </source>
</evidence>
<keyword evidence="6" id="KW-1133">Transmembrane helix</keyword>